<keyword evidence="1 2" id="KW-0238">DNA-binding</keyword>
<organism evidence="4 5">
    <name type="scientific">Propioniciclava tarda</name>
    <dbReference type="NCBI Taxonomy" id="433330"/>
    <lineage>
        <taxon>Bacteria</taxon>
        <taxon>Bacillati</taxon>
        <taxon>Actinomycetota</taxon>
        <taxon>Actinomycetes</taxon>
        <taxon>Propionibacteriales</taxon>
        <taxon>Propionibacteriaceae</taxon>
        <taxon>Propioniciclava</taxon>
    </lineage>
</organism>
<reference evidence="4 5" key="1">
    <citation type="submission" date="2019-01" db="EMBL/GenBank/DDBJ databases">
        <title>Lactibacter flavus gen. nov., sp. nov., a novel bacterium of the family Propionibacteriaceae isolated from raw milk and dairy products.</title>
        <authorList>
            <person name="Huptas C."/>
            <person name="Wenning M."/>
            <person name="Breitenwieser F."/>
            <person name="Doll E."/>
            <person name="Von Neubeck M."/>
            <person name="Busse H.-J."/>
            <person name="Scherer S."/>
        </authorList>
    </citation>
    <scope>NUCLEOTIDE SEQUENCE [LARGE SCALE GENOMIC DNA]</scope>
    <source>
        <strain evidence="4 5">DSM 22130</strain>
    </source>
</reference>
<dbReference type="InterPro" id="IPR050109">
    <property type="entry name" value="HTH-type_TetR-like_transc_reg"/>
</dbReference>
<proteinExistence type="predicted"/>
<evidence type="ECO:0000313" key="4">
    <source>
        <dbReference type="EMBL" id="TBT93103.1"/>
    </source>
</evidence>
<sequence length="186" mass="19600">MPPAERRQAILDAVVPLLLAHGRAVSTRQIAEASGIAEGTIFRVFHSKGELIDQAIARALAPGAVIDELRALPPRDDLRATVVDIVSTLTDHARTTHRLLALLPLDADALPHHGHDEASRREKGERTLDAIATAIAPHAGRLATSPEASAGPILAMSFGSLFATPSTDPDAVASILLYGLTKPEKG</sequence>
<accession>A0A4Q9KI82</accession>
<dbReference type="InterPro" id="IPR001647">
    <property type="entry name" value="HTH_TetR"/>
</dbReference>
<dbReference type="Gene3D" id="1.10.357.10">
    <property type="entry name" value="Tetracycline Repressor, domain 2"/>
    <property type="match status" value="1"/>
</dbReference>
<dbReference type="PANTHER" id="PTHR30055">
    <property type="entry name" value="HTH-TYPE TRANSCRIPTIONAL REGULATOR RUTR"/>
    <property type="match status" value="1"/>
</dbReference>
<dbReference type="EMBL" id="SDMR01000019">
    <property type="protein sequence ID" value="TBT93103.1"/>
    <property type="molecule type" value="Genomic_DNA"/>
</dbReference>
<feature type="DNA-binding region" description="H-T-H motif" evidence="2">
    <location>
        <begin position="26"/>
        <end position="45"/>
    </location>
</feature>
<dbReference type="PRINTS" id="PR00455">
    <property type="entry name" value="HTHTETR"/>
</dbReference>
<evidence type="ECO:0000313" key="5">
    <source>
        <dbReference type="Proteomes" id="UP000291933"/>
    </source>
</evidence>
<keyword evidence="5" id="KW-1185">Reference proteome</keyword>
<dbReference type="GO" id="GO:0000976">
    <property type="term" value="F:transcription cis-regulatory region binding"/>
    <property type="evidence" value="ECO:0007669"/>
    <property type="project" value="TreeGrafter"/>
</dbReference>
<dbReference type="OrthoDB" id="3539650at2"/>
<dbReference type="Proteomes" id="UP000291933">
    <property type="component" value="Unassembled WGS sequence"/>
</dbReference>
<protein>
    <submittedName>
        <fullName evidence="4">TetR/AcrR family transcriptional regulator</fullName>
    </submittedName>
</protein>
<feature type="domain" description="HTH tetR-type" evidence="3">
    <location>
        <begin position="4"/>
        <end position="63"/>
    </location>
</feature>
<dbReference type="SUPFAM" id="SSF46689">
    <property type="entry name" value="Homeodomain-like"/>
    <property type="match status" value="1"/>
</dbReference>
<gene>
    <name evidence="4" type="ORF">ET996_12655</name>
</gene>
<comment type="caution">
    <text evidence="4">The sequence shown here is derived from an EMBL/GenBank/DDBJ whole genome shotgun (WGS) entry which is preliminary data.</text>
</comment>
<dbReference type="GO" id="GO:0003700">
    <property type="term" value="F:DNA-binding transcription factor activity"/>
    <property type="evidence" value="ECO:0007669"/>
    <property type="project" value="TreeGrafter"/>
</dbReference>
<dbReference type="AlphaFoldDB" id="A0A4Q9KI82"/>
<dbReference type="PANTHER" id="PTHR30055:SF226">
    <property type="entry name" value="HTH-TYPE TRANSCRIPTIONAL REGULATOR PKSA"/>
    <property type="match status" value="1"/>
</dbReference>
<evidence type="ECO:0000256" key="2">
    <source>
        <dbReference type="PROSITE-ProRule" id="PRU00335"/>
    </source>
</evidence>
<dbReference type="Pfam" id="PF00440">
    <property type="entry name" value="TetR_N"/>
    <property type="match status" value="1"/>
</dbReference>
<evidence type="ECO:0000259" key="3">
    <source>
        <dbReference type="PROSITE" id="PS50977"/>
    </source>
</evidence>
<dbReference type="PROSITE" id="PS50977">
    <property type="entry name" value="HTH_TETR_2"/>
    <property type="match status" value="1"/>
</dbReference>
<evidence type="ECO:0000256" key="1">
    <source>
        <dbReference type="ARBA" id="ARBA00023125"/>
    </source>
</evidence>
<name>A0A4Q9KI82_PROTD</name>
<dbReference type="InterPro" id="IPR009057">
    <property type="entry name" value="Homeodomain-like_sf"/>
</dbReference>